<feature type="domain" description="DUF6249" evidence="2">
    <location>
        <begin position="12"/>
        <end position="110"/>
    </location>
</feature>
<dbReference type="Pfam" id="PF19762">
    <property type="entry name" value="DUF6249"/>
    <property type="match status" value="1"/>
</dbReference>
<dbReference type="Proteomes" id="UP000598271">
    <property type="component" value="Unassembled WGS sequence"/>
</dbReference>
<feature type="transmembrane region" description="Helical" evidence="1">
    <location>
        <begin position="91"/>
        <end position="110"/>
    </location>
</feature>
<evidence type="ECO:0000313" key="4">
    <source>
        <dbReference type="Proteomes" id="UP000598271"/>
    </source>
</evidence>
<accession>A0A8J3D5Z0</accession>
<dbReference type="AlphaFoldDB" id="A0A8J3D5Z0"/>
<comment type="caution">
    <text evidence="3">The sequence shown here is derived from an EMBL/GenBank/DDBJ whole genome shotgun (WGS) entry which is preliminary data.</text>
</comment>
<proteinExistence type="predicted"/>
<sequence length="119" mass="13020">MAGIIAVTIPIATTFILFWGIINILRIVKESNIKARMVELGHLEPDKQWITQKTASVADTYANLKYGILLVSVGAGLVIVNGMNLENNGPIIFGLLAIVAGVGFLTYFAIMKYFYKKAD</sequence>
<gene>
    <name evidence="3" type="ORF">GCM10007390_36950</name>
</gene>
<evidence type="ECO:0000256" key="1">
    <source>
        <dbReference type="SAM" id="Phobius"/>
    </source>
</evidence>
<feature type="transmembrane region" description="Helical" evidence="1">
    <location>
        <begin position="66"/>
        <end position="85"/>
    </location>
</feature>
<dbReference type="InterPro" id="IPR046216">
    <property type="entry name" value="DUF6249"/>
</dbReference>
<protein>
    <recommendedName>
        <fullName evidence="2">DUF6249 domain-containing protein</fullName>
    </recommendedName>
</protein>
<dbReference type="EMBL" id="BMXF01000004">
    <property type="protein sequence ID" value="GHB79533.1"/>
    <property type="molecule type" value="Genomic_DNA"/>
</dbReference>
<keyword evidence="4" id="KW-1185">Reference proteome</keyword>
<name>A0A8J3D5Z0_9BACT</name>
<organism evidence="3 4">
    <name type="scientific">Persicitalea jodogahamensis</name>
    <dbReference type="NCBI Taxonomy" id="402147"/>
    <lineage>
        <taxon>Bacteria</taxon>
        <taxon>Pseudomonadati</taxon>
        <taxon>Bacteroidota</taxon>
        <taxon>Cytophagia</taxon>
        <taxon>Cytophagales</taxon>
        <taxon>Spirosomataceae</taxon>
        <taxon>Persicitalea</taxon>
    </lineage>
</organism>
<evidence type="ECO:0000313" key="3">
    <source>
        <dbReference type="EMBL" id="GHB79533.1"/>
    </source>
</evidence>
<evidence type="ECO:0000259" key="2">
    <source>
        <dbReference type="Pfam" id="PF19762"/>
    </source>
</evidence>
<keyword evidence="1" id="KW-0472">Membrane</keyword>
<reference evidence="3 4" key="1">
    <citation type="journal article" date="2014" name="Int. J. Syst. Evol. Microbiol.">
        <title>Complete genome sequence of Corynebacterium casei LMG S-19264T (=DSM 44701T), isolated from a smear-ripened cheese.</title>
        <authorList>
            <consortium name="US DOE Joint Genome Institute (JGI-PGF)"/>
            <person name="Walter F."/>
            <person name="Albersmeier A."/>
            <person name="Kalinowski J."/>
            <person name="Ruckert C."/>
        </authorList>
    </citation>
    <scope>NUCLEOTIDE SEQUENCE [LARGE SCALE GENOMIC DNA]</scope>
    <source>
        <strain evidence="3 4">KCTC 12866</strain>
    </source>
</reference>
<keyword evidence="1" id="KW-0812">Transmembrane</keyword>
<feature type="transmembrane region" description="Helical" evidence="1">
    <location>
        <begin position="6"/>
        <end position="28"/>
    </location>
</feature>
<dbReference type="RefSeq" id="WP_189566041.1">
    <property type="nucleotide sequence ID" value="NZ_BMXF01000004.1"/>
</dbReference>
<keyword evidence="1" id="KW-1133">Transmembrane helix</keyword>